<dbReference type="PROSITE" id="PS00893">
    <property type="entry name" value="NUDIX_BOX"/>
    <property type="match status" value="1"/>
</dbReference>
<evidence type="ECO:0000256" key="12">
    <source>
        <dbReference type="ARBA" id="ARBA00049546"/>
    </source>
</evidence>
<gene>
    <name evidence="14" type="ORF">GCM10007878_16630</name>
</gene>
<evidence type="ECO:0000256" key="5">
    <source>
        <dbReference type="ARBA" id="ARBA00022723"/>
    </source>
</evidence>
<keyword evidence="7" id="KW-0460">Magnesium</keyword>
<evidence type="ECO:0000313" key="14">
    <source>
        <dbReference type="EMBL" id="GLR64225.1"/>
    </source>
</evidence>
<sequence length="214" mass="23781">MTNTAFTKADYTLLEEQTAYQGFFSLAKLRLKHKLFAGGWTPSINRELFIRGQAVGLLAYDPWLDQVVMVEQFRVGALQDPTSPWLLEVIAGMIEAGEEAEGVAHRETQEEAGLTILHLEHLYTYYSSPGGSDEQILLYLGIVDSSQVKDGTLCGLATENEDLRVRLLSREAALKEATQGRAANSMSLIALQWLALNHQQLKKAWSKHPAPKPV</sequence>
<dbReference type="EC" id="3.6.1.13" evidence="3"/>
<evidence type="ECO:0000256" key="6">
    <source>
        <dbReference type="ARBA" id="ARBA00022801"/>
    </source>
</evidence>
<dbReference type="PROSITE" id="PS51462">
    <property type="entry name" value="NUDIX"/>
    <property type="match status" value="1"/>
</dbReference>
<dbReference type="SUPFAM" id="SSF55811">
    <property type="entry name" value="Nudix"/>
    <property type="match status" value="1"/>
</dbReference>
<dbReference type="InterPro" id="IPR004385">
    <property type="entry name" value="NDP_pyrophosphatase"/>
</dbReference>
<dbReference type="Gene3D" id="3.90.79.10">
    <property type="entry name" value="Nucleoside Triphosphate Pyrophosphohydrolase"/>
    <property type="match status" value="1"/>
</dbReference>
<dbReference type="EMBL" id="BSOR01000028">
    <property type="protein sequence ID" value="GLR64225.1"/>
    <property type="molecule type" value="Genomic_DNA"/>
</dbReference>
<reference evidence="15" key="1">
    <citation type="journal article" date="2019" name="Int. J. Syst. Evol. Microbiol.">
        <title>The Global Catalogue of Microorganisms (GCM) 10K type strain sequencing project: providing services to taxonomists for standard genome sequencing and annotation.</title>
        <authorList>
            <consortium name="The Broad Institute Genomics Platform"/>
            <consortium name="The Broad Institute Genome Sequencing Center for Infectious Disease"/>
            <person name="Wu L."/>
            <person name="Ma J."/>
        </authorList>
    </citation>
    <scope>NUCLEOTIDE SEQUENCE [LARGE SCALE GENOMIC DNA]</scope>
    <source>
        <strain evidence="15">NBRC 100033</strain>
    </source>
</reference>
<evidence type="ECO:0000256" key="4">
    <source>
        <dbReference type="ARBA" id="ARBA00013297"/>
    </source>
</evidence>
<dbReference type="PANTHER" id="PTHR11839">
    <property type="entry name" value="UDP/ADP-SUGAR PYROPHOSPHATASE"/>
    <property type="match status" value="1"/>
</dbReference>
<evidence type="ECO:0000256" key="10">
    <source>
        <dbReference type="ARBA" id="ARBA00030308"/>
    </source>
</evidence>
<organism evidence="14 15">
    <name type="scientific">Marinospirillum insulare</name>
    <dbReference type="NCBI Taxonomy" id="217169"/>
    <lineage>
        <taxon>Bacteria</taxon>
        <taxon>Pseudomonadati</taxon>
        <taxon>Pseudomonadota</taxon>
        <taxon>Gammaproteobacteria</taxon>
        <taxon>Oceanospirillales</taxon>
        <taxon>Oceanospirillaceae</taxon>
        <taxon>Marinospirillum</taxon>
    </lineage>
</organism>
<comment type="function">
    <text evidence="8">Acts on ADP-mannose and ADP-glucose as well as ADP-ribose. Prevents glycogen biosynthesis. The reaction catalyzed by this enzyme is a limiting step of the gluconeogenic process.</text>
</comment>
<dbReference type="InterPro" id="IPR015797">
    <property type="entry name" value="NUDIX_hydrolase-like_dom_sf"/>
</dbReference>
<accession>A0ABQ5ZVL8</accession>
<evidence type="ECO:0000259" key="13">
    <source>
        <dbReference type="PROSITE" id="PS51462"/>
    </source>
</evidence>
<dbReference type="Proteomes" id="UP001156682">
    <property type="component" value="Unassembled WGS sequence"/>
</dbReference>
<dbReference type="PANTHER" id="PTHR11839:SF5">
    <property type="entry name" value="ADP-RIBOSE PYROPHOSPHATASE"/>
    <property type="match status" value="1"/>
</dbReference>
<keyword evidence="15" id="KW-1185">Reference proteome</keyword>
<evidence type="ECO:0000256" key="3">
    <source>
        <dbReference type="ARBA" id="ARBA00012453"/>
    </source>
</evidence>
<evidence type="ECO:0000256" key="2">
    <source>
        <dbReference type="ARBA" id="ARBA00007482"/>
    </source>
</evidence>
<evidence type="ECO:0000256" key="11">
    <source>
        <dbReference type="ARBA" id="ARBA00033056"/>
    </source>
</evidence>
<feature type="domain" description="Nudix hydrolase" evidence="13">
    <location>
        <begin position="50"/>
        <end position="195"/>
    </location>
</feature>
<name>A0ABQ5ZVL8_9GAMM</name>
<dbReference type="InterPro" id="IPR020084">
    <property type="entry name" value="NUDIX_hydrolase_CS"/>
</dbReference>
<comment type="cofactor">
    <cofactor evidence="1">
        <name>Mg(2+)</name>
        <dbReference type="ChEBI" id="CHEBI:18420"/>
    </cofactor>
</comment>
<dbReference type="NCBIfam" id="TIGR00052">
    <property type="entry name" value="nudix-type nucleoside diphosphatase, YffH/AdpP family"/>
    <property type="match status" value="1"/>
</dbReference>
<comment type="catalytic activity">
    <reaction evidence="12">
        <text>ADP-D-ribose + H2O = D-ribose 5-phosphate + AMP + 2 H(+)</text>
        <dbReference type="Rhea" id="RHEA:10412"/>
        <dbReference type="ChEBI" id="CHEBI:15377"/>
        <dbReference type="ChEBI" id="CHEBI:15378"/>
        <dbReference type="ChEBI" id="CHEBI:57967"/>
        <dbReference type="ChEBI" id="CHEBI:78346"/>
        <dbReference type="ChEBI" id="CHEBI:456215"/>
        <dbReference type="EC" id="3.6.1.13"/>
    </reaction>
</comment>
<keyword evidence="5" id="KW-0479">Metal-binding</keyword>
<comment type="similarity">
    <text evidence="2">Belongs to the Nudix hydrolase family. NudF subfamily.</text>
</comment>
<evidence type="ECO:0000256" key="8">
    <source>
        <dbReference type="ARBA" id="ARBA00025164"/>
    </source>
</evidence>
<protein>
    <recommendedName>
        <fullName evidence="4">ADP-ribose pyrophosphatase</fullName>
        <ecNumber evidence="3">3.6.1.13</ecNumber>
    </recommendedName>
    <alternativeName>
        <fullName evidence="9">ADP-ribose diphosphatase</fullName>
    </alternativeName>
    <alternativeName>
        <fullName evidence="11">ADP-ribose phosphohydrolase</fullName>
    </alternativeName>
    <alternativeName>
        <fullName evidence="10">Adenosine diphosphoribose pyrophosphatase</fullName>
    </alternativeName>
</protein>
<dbReference type="RefSeq" id="WP_027851085.1">
    <property type="nucleotide sequence ID" value="NZ_BSOR01000028.1"/>
</dbReference>
<dbReference type="CDD" id="cd24155">
    <property type="entry name" value="NUDIX_ADPRase"/>
    <property type="match status" value="1"/>
</dbReference>
<evidence type="ECO:0000256" key="1">
    <source>
        <dbReference type="ARBA" id="ARBA00001946"/>
    </source>
</evidence>
<dbReference type="Pfam" id="PF00293">
    <property type="entry name" value="NUDIX"/>
    <property type="match status" value="1"/>
</dbReference>
<dbReference type="InterPro" id="IPR000086">
    <property type="entry name" value="NUDIX_hydrolase_dom"/>
</dbReference>
<evidence type="ECO:0000256" key="7">
    <source>
        <dbReference type="ARBA" id="ARBA00022842"/>
    </source>
</evidence>
<proteinExistence type="inferred from homology"/>
<comment type="caution">
    <text evidence="14">The sequence shown here is derived from an EMBL/GenBank/DDBJ whole genome shotgun (WGS) entry which is preliminary data.</text>
</comment>
<evidence type="ECO:0000256" key="9">
    <source>
        <dbReference type="ARBA" id="ARBA00030162"/>
    </source>
</evidence>
<keyword evidence="6" id="KW-0378">Hydrolase</keyword>
<evidence type="ECO:0000313" key="15">
    <source>
        <dbReference type="Proteomes" id="UP001156682"/>
    </source>
</evidence>